<dbReference type="OrthoDB" id="2692106at2"/>
<dbReference type="Proteomes" id="UP000030153">
    <property type="component" value="Unassembled WGS sequence"/>
</dbReference>
<accession>A0A0A2V127</accession>
<dbReference type="STRING" id="1385513.N780_13925"/>
<comment type="caution">
    <text evidence="1">The sequence shown here is derived from an EMBL/GenBank/DDBJ whole genome shotgun (WGS) entry which is preliminary data.</text>
</comment>
<gene>
    <name evidence="1" type="ORF">N780_13925</name>
</gene>
<dbReference type="EMBL" id="AVBG01000002">
    <property type="protein sequence ID" value="KGP92743.1"/>
    <property type="molecule type" value="Genomic_DNA"/>
</dbReference>
<sequence>MDESINIEAIISPFQKPEEAPIFAVYKILSRQYDRAEVLEYMTHFCLTSHSEENQRKGLEFLYIIGSHEDCARLIKINEASSNPLNQQWGKIYKIVLERKTHYNDPNEILMELNRIKPLSKEIHVIMLFLKLYAHVDLNQYGKVGNDVEAIAEEMSQIRDSFLFLCYEERLDEAFFVYHFSKNELLLGRKYAFRLLNKTFNQRKKSFVHNLLAISYALDSYQQAMYHVNESLRIAEESGDMRYLESIKNHNIPFVSALNGIYEGITTNDPSEQAHLAIAKGDIQTAINILEPIQDRSPFQNYYLGKAKKDKELLTKSHQAFIRQGHYLFARIPLSELKKL</sequence>
<dbReference type="RefSeq" id="WP_036780096.1">
    <property type="nucleotide sequence ID" value="NZ_AVBG01000002.1"/>
</dbReference>
<organism evidence="1 2">
    <name type="scientific">Pontibacillus chungwhensis BH030062</name>
    <dbReference type="NCBI Taxonomy" id="1385513"/>
    <lineage>
        <taxon>Bacteria</taxon>
        <taxon>Bacillati</taxon>
        <taxon>Bacillota</taxon>
        <taxon>Bacilli</taxon>
        <taxon>Bacillales</taxon>
        <taxon>Bacillaceae</taxon>
        <taxon>Pontibacillus</taxon>
    </lineage>
</organism>
<evidence type="ECO:0000313" key="1">
    <source>
        <dbReference type="EMBL" id="KGP92743.1"/>
    </source>
</evidence>
<evidence type="ECO:0008006" key="3">
    <source>
        <dbReference type="Google" id="ProtNLM"/>
    </source>
</evidence>
<dbReference type="InterPro" id="IPR047705">
    <property type="entry name" value="AimR-like"/>
</dbReference>
<proteinExistence type="predicted"/>
<dbReference type="AlphaFoldDB" id="A0A0A2V127"/>
<name>A0A0A2V127_9BACI</name>
<dbReference type="Pfam" id="PF22871">
    <property type="entry name" value="AimR"/>
    <property type="match status" value="1"/>
</dbReference>
<keyword evidence="2" id="KW-1185">Reference proteome</keyword>
<evidence type="ECO:0000313" key="2">
    <source>
        <dbReference type="Proteomes" id="UP000030153"/>
    </source>
</evidence>
<dbReference type="eggNOG" id="ENOG502Z9E0">
    <property type="taxonomic scope" value="Bacteria"/>
</dbReference>
<dbReference type="NCBIfam" id="NF038310">
    <property type="entry name" value="lysogeny_AimR"/>
    <property type="match status" value="1"/>
</dbReference>
<reference evidence="1 2" key="1">
    <citation type="submission" date="2013-08" db="EMBL/GenBank/DDBJ databases">
        <title>Genome of Pontibacillus chungwhensis.</title>
        <authorList>
            <person name="Wang Q."/>
            <person name="Wang G."/>
        </authorList>
    </citation>
    <scope>NUCLEOTIDE SEQUENCE [LARGE SCALE GENOMIC DNA]</scope>
    <source>
        <strain evidence="1 2">BH030062</strain>
    </source>
</reference>
<protein>
    <recommendedName>
        <fullName evidence="3">Prophage helix-turn-helix protein</fullName>
    </recommendedName>
</protein>